<protein>
    <recommendedName>
        <fullName evidence="3">EthD domain-containing protein</fullName>
    </recommendedName>
</protein>
<evidence type="ECO:0008006" key="3">
    <source>
        <dbReference type="Google" id="ProtNLM"/>
    </source>
</evidence>
<dbReference type="Proteomes" id="UP000048984">
    <property type="component" value="Unassembled WGS sequence"/>
</dbReference>
<gene>
    <name evidence="1" type="ORF">ABB55_24450</name>
</gene>
<dbReference type="EMBL" id="LJYW01000001">
    <property type="protein sequence ID" value="KPL54988.1"/>
    <property type="molecule type" value="Genomic_DNA"/>
</dbReference>
<evidence type="ECO:0000313" key="1">
    <source>
        <dbReference type="EMBL" id="KPL54988.1"/>
    </source>
</evidence>
<proteinExistence type="predicted"/>
<evidence type="ECO:0000313" key="2">
    <source>
        <dbReference type="Proteomes" id="UP000048984"/>
    </source>
</evidence>
<dbReference type="RefSeq" id="WP_054361154.1">
    <property type="nucleotide sequence ID" value="NZ_JAPCYQ010000001.1"/>
</dbReference>
<name>A0A0P6VQC0_9HYPH</name>
<comment type="caution">
    <text evidence="1">The sequence shown here is derived from an EMBL/GenBank/DDBJ whole genome shotgun (WGS) entry which is preliminary data.</text>
</comment>
<dbReference type="AlphaFoldDB" id="A0A0P6VQC0"/>
<dbReference type="SUPFAM" id="SSF54909">
    <property type="entry name" value="Dimeric alpha+beta barrel"/>
    <property type="match status" value="1"/>
</dbReference>
<accession>A0A0P6VQC0</accession>
<organism evidence="1 2">
    <name type="scientific">Prosthecodimorpha hirschii</name>
    <dbReference type="NCBI Taxonomy" id="665126"/>
    <lineage>
        <taxon>Bacteria</taxon>
        <taxon>Pseudomonadati</taxon>
        <taxon>Pseudomonadota</taxon>
        <taxon>Alphaproteobacteria</taxon>
        <taxon>Hyphomicrobiales</taxon>
        <taxon>Ancalomicrobiaceae</taxon>
        <taxon>Prosthecodimorpha</taxon>
    </lineage>
</organism>
<keyword evidence="2" id="KW-1185">Reference proteome</keyword>
<sequence>MPNKGLLLVMMQASPDFEDEFNAWYDTEHVPERLAVPGITTAHRFEAENGWPKYLALYDLDSVAVLDSPAYARVSGANNGPWTRRVLSRVDARRIVCEQIGPGSEAVIASPRVAVLRFTGVPETARPEIAAGLARSFGGMPGIRQVRLFADVETAGTLFAVVAGTLPPLAIFDPAAFGTWQDAIDLTNGYTARVPRP</sequence>
<reference evidence="1 2" key="2">
    <citation type="submission" date="2015-10" db="EMBL/GenBank/DDBJ databases">
        <title>Draft Genome Sequence of Prosthecomicrobium hirschii ATCC 27832.</title>
        <authorList>
            <person name="Daniel J."/>
            <person name="Givan S.A."/>
            <person name="Brun Y.V."/>
            <person name="Brown P.J."/>
        </authorList>
    </citation>
    <scope>NUCLEOTIDE SEQUENCE [LARGE SCALE GENOMIC DNA]</scope>
    <source>
        <strain evidence="1 2">16</strain>
    </source>
</reference>
<dbReference type="OrthoDB" id="3034735at2"/>
<dbReference type="STRING" id="665126.ABB55_24450"/>
<dbReference type="InterPro" id="IPR011008">
    <property type="entry name" value="Dimeric_a/b-barrel"/>
</dbReference>
<reference evidence="1 2" key="1">
    <citation type="submission" date="2015-09" db="EMBL/GenBank/DDBJ databases">
        <authorList>
            <person name="Jackson K.R."/>
            <person name="Lunt B.L."/>
            <person name="Fisher J.N.B."/>
            <person name="Gardner A.V."/>
            <person name="Bailey M.E."/>
            <person name="Deus L.M."/>
            <person name="Earl A.S."/>
            <person name="Gibby P.D."/>
            <person name="Hartmann K.A."/>
            <person name="Liu J.E."/>
            <person name="Manci A.M."/>
            <person name="Nielsen D.A."/>
            <person name="Solomon M.B."/>
            <person name="Breakwell D.P."/>
            <person name="Burnett S.H."/>
            <person name="Grose J.H."/>
        </authorList>
    </citation>
    <scope>NUCLEOTIDE SEQUENCE [LARGE SCALE GENOMIC DNA]</scope>
    <source>
        <strain evidence="1 2">16</strain>
    </source>
</reference>